<sequence>MPIVGEKKRKEYQRLYHLKTWNKRRSKHKFLKRKREQDLVKWLAEYKEGKCCEICGESYPKCLDFHHKDHKEKIGAVSDLVAKGYGRETILREIGKCLILCKNCHVKIHDK</sequence>
<name>A0A0G0LU81_9BACT</name>
<evidence type="ECO:0000313" key="1">
    <source>
        <dbReference type="EMBL" id="KKQ91550.1"/>
    </source>
</evidence>
<accession>A0A0G0LU81</accession>
<dbReference type="Proteomes" id="UP000034774">
    <property type="component" value="Unassembled WGS sequence"/>
</dbReference>
<gene>
    <name evidence="1" type="ORF">UT17_C0006G0025</name>
</gene>
<dbReference type="EMBL" id="LBVU01000006">
    <property type="protein sequence ID" value="KKQ91550.1"/>
    <property type="molecule type" value="Genomic_DNA"/>
</dbReference>
<dbReference type="AlphaFoldDB" id="A0A0G0LU81"/>
<evidence type="ECO:0008006" key="3">
    <source>
        <dbReference type="Google" id="ProtNLM"/>
    </source>
</evidence>
<proteinExistence type="predicted"/>
<reference evidence="1 2" key="1">
    <citation type="journal article" date="2015" name="Nature">
        <title>rRNA introns, odd ribosomes, and small enigmatic genomes across a large radiation of phyla.</title>
        <authorList>
            <person name="Brown C.T."/>
            <person name="Hug L.A."/>
            <person name="Thomas B.C."/>
            <person name="Sharon I."/>
            <person name="Castelle C.J."/>
            <person name="Singh A."/>
            <person name="Wilkins M.J."/>
            <person name="Williams K.H."/>
            <person name="Banfield J.F."/>
        </authorList>
    </citation>
    <scope>NUCLEOTIDE SEQUENCE [LARGE SCALE GENOMIC DNA]</scope>
</reference>
<organism evidence="1 2">
    <name type="scientific">Candidatus Woesebacteria bacterium GW2011_GWB1_39_10</name>
    <dbReference type="NCBI Taxonomy" id="1618572"/>
    <lineage>
        <taxon>Bacteria</taxon>
        <taxon>Candidatus Woeseibacteriota</taxon>
    </lineage>
</organism>
<comment type="caution">
    <text evidence="1">The sequence shown here is derived from an EMBL/GenBank/DDBJ whole genome shotgun (WGS) entry which is preliminary data.</text>
</comment>
<protein>
    <recommendedName>
        <fullName evidence="3">HNH endonuclease</fullName>
    </recommendedName>
</protein>
<evidence type="ECO:0000313" key="2">
    <source>
        <dbReference type="Proteomes" id="UP000034774"/>
    </source>
</evidence>